<feature type="compositionally biased region" description="Polar residues" evidence="1">
    <location>
        <begin position="327"/>
        <end position="344"/>
    </location>
</feature>
<organism evidence="2 3">
    <name type="scientific">Chitinophaga lutea</name>
    <dbReference type="NCBI Taxonomy" id="2488634"/>
    <lineage>
        <taxon>Bacteria</taxon>
        <taxon>Pseudomonadati</taxon>
        <taxon>Bacteroidota</taxon>
        <taxon>Chitinophagia</taxon>
        <taxon>Chitinophagales</taxon>
        <taxon>Chitinophagaceae</taxon>
        <taxon>Chitinophaga</taxon>
    </lineage>
</organism>
<evidence type="ECO:0000256" key="1">
    <source>
        <dbReference type="SAM" id="MobiDB-lite"/>
    </source>
</evidence>
<dbReference type="EMBL" id="RPDH01000001">
    <property type="protein sequence ID" value="RPE13186.1"/>
    <property type="molecule type" value="Genomic_DNA"/>
</dbReference>
<dbReference type="AlphaFoldDB" id="A0A3N4PZ84"/>
<evidence type="ECO:0000313" key="2">
    <source>
        <dbReference type="EMBL" id="RPE13186.1"/>
    </source>
</evidence>
<sequence>MAVQNAQLYIHHPHGLPGKDLLQIELERYQQIYHHIRRQPATKTEKDTLKFVTFEINRIQAQRSGGALRRFWYSPLVATLRIWASRRTDLYNYHYNKINAVKTDIIQNHNLQTLSGALAGQGFAASMEGPLKKMISQGLDSFQLPYSDDNHKRATFLLHFDKIPGTTLYYFSSFEAIAKSSVQSLLAGGGQGPRLHFSCLDNVQISATQAAALLDGRPVCLHINQQDKWLTLDTGKVGTKFPFTQHAYDLDAYLQQLPLANGKSNQLPALREALRQGQSKTVALLIDGQIQKITIAVDITRQTLQLTDAEGKTHPFSFNQTTVSPVNLQHQQGHTRQDVTTQQKYKPELPQGPDIDQIIRNRAGRSR</sequence>
<name>A0A3N4PZ84_9BACT</name>
<reference evidence="2 3" key="1">
    <citation type="submission" date="2018-11" db="EMBL/GenBank/DDBJ databases">
        <title>Chitinophaga lutea sp.nov., isolate from arsenic contaminated soil.</title>
        <authorList>
            <person name="Zong Y."/>
        </authorList>
    </citation>
    <scope>NUCLEOTIDE SEQUENCE [LARGE SCALE GENOMIC DNA]</scope>
    <source>
        <strain evidence="2 3">ZY74</strain>
    </source>
</reference>
<proteinExistence type="predicted"/>
<gene>
    <name evidence="2" type="ORF">EGT74_06550</name>
</gene>
<dbReference type="Proteomes" id="UP000278351">
    <property type="component" value="Unassembled WGS sequence"/>
</dbReference>
<evidence type="ECO:0000313" key="3">
    <source>
        <dbReference type="Proteomes" id="UP000278351"/>
    </source>
</evidence>
<keyword evidence="3" id="KW-1185">Reference proteome</keyword>
<protein>
    <submittedName>
        <fullName evidence="2">Uncharacterized protein</fullName>
    </submittedName>
</protein>
<comment type="caution">
    <text evidence="2">The sequence shown here is derived from an EMBL/GenBank/DDBJ whole genome shotgun (WGS) entry which is preliminary data.</text>
</comment>
<feature type="region of interest" description="Disordered" evidence="1">
    <location>
        <begin position="327"/>
        <end position="367"/>
    </location>
</feature>
<accession>A0A3N4PZ84</accession>